<evidence type="ECO:0000256" key="8">
    <source>
        <dbReference type="ARBA" id="ARBA00023002"/>
    </source>
</evidence>
<dbReference type="STRING" id="60517.A0A158R8H1"/>
<evidence type="ECO:0000256" key="5">
    <source>
        <dbReference type="ARBA" id="ARBA00022630"/>
    </source>
</evidence>
<dbReference type="CDD" id="cd05125">
    <property type="entry name" value="Mth938_2P1-like"/>
    <property type="match status" value="1"/>
</dbReference>
<keyword evidence="8" id="KW-0560">Oxidoreductase</keyword>
<reference evidence="15 16" key="2">
    <citation type="submission" date="2018-11" db="EMBL/GenBank/DDBJ databases">
        <authorList>
            <consortium name="Pathogen Informatics"/>
        </authorList>
    </citation>
    <scope>NUCLEOTIDE SEQUENCE [LARGE SCALE GENOMIC DNA]</scope>
</reference>
<evidence type="ECO:0000256" key="7">
    <source>
        <dbReference type="ARBA" id="ARBA00022946"/>
    </source>
</evidence>
<name>A0A158R8H1_TAEAS</name>
<dbReference type="Gene3D" id="3.40.1230.10">
    <property type="entry name" value="MTH938-like"/>
    <property type="match status" value="1"/>
</dbReference>
<keyword evidence="16" id="KW-1185">Reference proteome</keyword>
<dbReference type="AlphaFoldDB" id="A0A158R8H1"/>
<feature type="domain" description="Acyl-CoA dehydrogenase/oxidase C-terminal" evidence="11">
    <location>
        <begin position="545"/>
        <end position="682"/>
    </location>
</feature>
<keyword evidence="5" id="KW-0285">Flavoprotein</keyword>
<gene>
    <name evidence="15" type="ORF">TASK_LOCUS5457</name>
</gene>
<dbReference type="GO" id="GO:0050660">
    <property type="term" value="F:flavin adenine dinucleotide binding"/>
    <property type="evidence" value="ECO:0007669"/>
    <property type="project" value="InterPro"/>
</dbReference>
<dbReference type="InterPro" id="IPR013786">
    <property type="entry name" value="AcylCoA_DH/ox_N"/>
</dbReference>
<dbReference type="InterPro" id="IPR009075">
    <property type="entry name" value="AcylCo_DH/oxidase_C"/>
</dbReference>
<comment type="similarity">
    <text evidence="3">Belongs to the acyl-CoA dehydrogenase family.</text>
</comment>
<evidence type="ECO:0000313" key="17">
    <source>
        <dbReference type="WBParaSite" id="TASK_0000545601-mRNA-1"/>
    </source>
</evidence>
<dbReference type="Gene3D" id="1.10.540.10">
    <property type="entry name" value="Acyl-CoA dehydrogenase/oxidase, N-terminal domain"/>
    <property type="match status" value="1"/>
</dbReference>
<dbReference type="Pfam" id="PF00441">
    <property type="entry name" value="Acyl-CoA_dh_1"/>
    <property type="match status" value="1"/>
</dbReference>
<dbReference type="InterPro" id="IPR006091">
    <property type="entry name" value="Acyl-CoA_Oxase/DH_mid-dom"/>
</dbReference>
<dbReference type="EMBL" id="UYRS01018416">
    <property type="protein sequence ID" value="VDK35134.1"/>
    <property type="molecule type" value="Genomic_DNA"/>
</dbReference>
<evidence type="ECO:0000313" key="15">
    <source>
        <dbReference type="EMBL" id="VDK35134.1"/>
    </source>
</evidence>
<evidence type="ECO:0000259" key="11">
    <source>
        <dbReference type="Pfam" id="PF00441"/>
    </source>
</evidence>
<sequence length="880" mass="97432">MNRFGPLWSRVRFGCALLSPRGCTIKRSVFRGHRHFSSVGDAIVDPKKGSISANVNIVNYSLAGAYIVSYSENGFMLSNGTIIRGPMVSFPQNAFSWRINSAEDINEDSLSLFRVLCPELEILVIGKGAASEKINQREIINMCWKHKLGVEVLSTALAVGTFNFLNFEGRYVAAALIPPICRDVYDDRQRLKQLETARDIQLSIEAKSKIKKLPKPEAPAFLRGLIHPSDKDKQAKFSTSGREESDDEKLILPSLKKLVNRPTVAMQMPDMTRKYAVSDAPLIPSYFLGKLQLELLEYPELPTKEEVIQINKLFCTVEDWVTKVDSKSIDEKGVIPEDVLRDCKIMGLFGQRVDPNYGGLDMTPLESVLVAEAMGYDPSLFATFTVHEALGLKGLQLVGTAAQKERYLPSLASGEKIAAFCLAEVSSGSTSTQSQTRAILSPDSRHYILNGRKAWVVNGSRAEVFTVFALTSVSNEKGEKEDKLSAFLVERGFEGTIEAHPPLERIGLRGLDLVDVTFKDVRIPVENVLGALGSGTELSGRIACSERYLVGGLCVGLCRDVLDALTEHCNMRQQFGHPLSHFGLVQRRLAHAAAQLYAMESVTYLVAGFLTSRPQRDLMIESSAVKLFATETTLALLNDCIVLAGALGFTKQLPVERYLRDSRVLTSFMGVNDLLRVYIASASLSKVGKELRCFVECARSPSKHMLYMLSEAWRKDWRTALLARGWSASPAVVTAAKMETERGIRASTRVGDHLHPNLRALGDRLARLVVQTYEVTRQVLILHANTVTEDQISLWLLSDLAVGLFTVTAVLSRASRAKSIGVKYHNNELELAELFTLETLDRLEGELSSFKQKANLHKRIASVMVKENGYAPASPLSRVW</sequence>
<evidence type="ECO:0000256" key="6">
    <source>
        <dbReference type="ARBA" id="ARBA00022827"/>
    </source>
</evidence>
<dbReference type="GO" id="GO:0006631">
    <property type="term" value="P:fatty acid metabolic process"/>
    <property type="evidence" value="ECO:0007669"/>
    <property type="project" value="UniProtKB-ARBA"/>
</dbReference>
<keyword evidence="6" id="KW-0274">FAD</keyword>
<evidence type="ECO:0000256" key="9">
    <source>
        <dbReference type="ARBA" id="ARBA00023128"/>
    </source>
</evidence>
<dbReference type="InterPro" id="IPR036748">
    <property type="entry name" value="MTH938-like_sf"/>
</dbReference>
<feature type="domain" description="Acyl-CoA oxidase/dehydrogenase middle" evidence="12">
    <location>
        <begin position="419"/>
        <end position="521"/>
    </location>
</feature>
<dbReference type="InterPro" id="IPR034095">
    <property type="entry name" value="NDUF3"/>
</dbReference>
<evidence type="ECO:0000259" key="13">
    <source>
        <dbReference type="Pfam" id="PF02771"/>
    </source>
</evidence>
<evidence type="ECO:0000256" key="2">
    <source>
        <dbReference type="ARBA" id="ARBA00004173"/>
    </source>
</evidence>
<dbReference type="InterPro" id="IPR046373">
    <property type="entry name" value="Acyl-CoA_Oxase/DH_mid-dom_sf"/>
</dbReference>
<keyword evidence="7" id="KW-0809">Transit peptide</keyword>
<dbReference type="InterPro" id="IPR007523">
    <property type="entry name" value="NDUFAF3/AAMDC"/>
</dbReference>
<dbReference type="Gene3D" id="2.40.110.10">
    <property type="entry name" value="Butyryl-CoA Dehydrogenase, subunit A, domain 2"/>
    <property type="match status" value="1"/>
</dbReference>
<dbReference type="GO" id="GO:0005739">
    <property type="term" value="C:mitochondrion"/>
    <property type="evidence" value="ECO:0007669"/>
    <property type="project" value="UniProtKB-SubCell"/>
</dbReference>
<evidence type="ECO:0000259" key="12">
    <source>
        <dbReference type="Pfam" id="PF02770"/>
    </source>
</evidence>
<evidence type="ECO:0000256" key="10">
    <source>
        <dbReference type="ARBA" id="ARBA00049984"/>
    </source>
</evidence>
<dbReference type="Pfam" id="PF04430">
    <property type="entry name" value="DUF498"/>
    <property type="match status" value="1"/>
</dbReference>
<accession>A0A158R8H1</accession>
<keyword evidence="9" id="KW-0496">Mitochondrion</keyword>
<dbReference type="InterPro" id="IPR037069">
    <property type="entry name" value="AcylCoA_DH/ox_N_sf"/>
</dbReference>
<protein>
    <recommendedName>
        <fullName evidence="4">NADH dehydrogenase [ubiquinone] 1 alpha subcomplex assembly factor 3</fullName>
    </recommendedName>
</protein>
<dbReference type="Pfam" id="PF21343">
    <property type="entry name" value="ACAD9-ACADV_C"/>
    <property type="match status" value="1"/>
</dbReference>
<comment type="similarity">
    <text evidence="10">Belongs to the NDUFAF3 family.</text>
</comment>
<evidence type="ECO:0000313" key="16">
    <source>
        <dbReference type="Proteomes" id="UP000282613"/>
    </source>
</evidence>
<evidence type="ECO:0000256" key="1">
    <source>
        <dbReference type="ARBA" id="ARBA00001974"/>
    </source>
</evidence>
<dbReference type="SUPFAM" id="SSF56645">
    <property type="entry name" value="Acyl-CoA dehydrogenase NM domain-like"/>
    <property type="match status" value="1"/>
</dbReference>
<feature type="domain" description="Acyl-CoA dehydrogenase/oxidase N-terminal" evidence="13">
    <location>
        <begin position="327"/>
        <end position="415"/>
    </location>
</feature>
<evidence type="ECO:0000259" key="14">
    <source>
        <dbReference type="Pfam" id="PF21343"/>
    </source>
</evidence>
<feature type="domain" description="ACAD9/ACADV-like C-terminal" evidence="14">
    <location>
        <begin position="756"/>
        <end position="862"/>
    </location>
</feature>
<dbReference type="InterPro" id="IPR036250">
    <property type="entry name" value="AcylCo_DH-like_C"/>
</dbReference>
<comment type="subcellular location">
    <subcellularLocation>
        <location evidence="2">Mitochondrion</location>
    </subcellularLocation>
</comment>
<dbReference type="Pfam" id="PF02771">
    <property type="entry name" value="Acyl-CoA_dh_N"/>
    <property type="match status" value="1"/>
</dbReference>
<dbReference type="GO" id="GO:0032981">
    <property type="term" value="P:mitochondrial respiratory chain complex I assembly"/>
    <property type="evidence" value="ECO:0007669"/>
    <property type="project" value="InterPro"/>
</dbReference>
<evidence type="ECO:0000256" key="4">
    <source>
        <dbReference type="ARBA" id="ARBA00021776"/>
    </source>
</evidence>
<dbReference type="InterPro" id="IPR009100">
    <property type="entry name" value="AcylCoA_DH/oxidase_NM_dom_sf"/>
</dbReference>
<dbReference type="PANTHER" id="PTHR43884">
    <property type="entry name" value="ACYL-COA DEHYDROGENASE"/>
    <property type="match status" value="1"/>
</dbReference>
<dbReference type="SUPFAM" id="SSF64076">
    <property type="entry name" value="MTH938-like"/>
    <property type="match status" value="1"/>
</dbReference>
<dbReference type="FunFam" id="1.10.540.10:FF:000001">
    <property type="entry name" value="Very long-chain-specific acyl-CoA dehydrogenase, mitochondrial"/>
    <property type="match status" value="1"/>
</dbReference>
<reference evidence="17" key="1">
    <citation type="submission" date="2016-04" db="UniProtKB">
        <authorList>
            <consortium name="WormBaseParasite"/>
        </authorList>
    </citation>
    <scope>IDENTIFICATION</scope>
</reference>
<dbReference type="OrthoDB" id="2588832at2759"/>
<dbReference type="Pfam" id="PF02770">
    <property type="entry name" value="Acyl-CoA_dh_M"/>
    <property type="match status" value="1"/>
</dbReference>
<comment type="cofactor">
    <cofactor evidence="1">
        <name>FAD</name>
        <dbReference type="ChEBI" id="CHEBI:57692"/>
    </cofactor>
</comment>
<dbReference type="GO" id="GO:0003995">
    <property type="term" value="F:acyl-CoA dehydrogenase activity"/>
    <property type="evidence" value="ECO:0007669"/>
    <property type="project" value="TreeGrafter"/>
</dbReference>
<proteinExistence type="inferred from homology"/>
<organism evidence="17">
    <name type="scientific">Taenia asiatica</name>
    <name type="common">Asian tapeworm</name>
    <dbReference type="NCBI Taxonomy" id="60517"/>
    <lineage>
        <taxon>Eukaryota</taxon>
        <taxon>Metazoa</taxon>
        <taxon>Spiralia</taxon>
        <taxon>Lophotrochozoa</taxon>
        <taxon>Platyhelminthes</taxon>
        <taxon>Cestoda</taxon>
        <taxon>Eucestoda</taxon>
        <taxon>Cyclophyllidea</taxon>
        <taxon>Taeniidae</taxon>
        <taxon>Taenia</taxon>
    </lineage>
</organism>
<dbReference type="Proteomes" id="UP000282613">
    <property type="component" value="Unassembled WGS sequence"/>
</dbReference>
<dbReference type="PANTHER" id="PTHR43884:SF9">
    <property type="entry name" value="COMPLEX I ASSEMBLY FACTOR ACAD9, MITOCHONDRIAL"/>
    <property type="match status" value="1"/>
</dbReference>
<dbReference type="InterPro" id="IPR049448">
    <property type="entry name" value="ACAD9/ACADV-like_C"/>
</dbReference>
<dbReference type="WBParaSite" id="TASK_0000545601-mRNA-1">
    <property type="protein sequence ID" value="TASK_0000545601-mRNA-1"/>
    <property type="gene ID" value="TASK_0000545601"/>
</dbReference>
<evidence type="ECO:0000256" key="3">
    <source>
        <dbReference type="ARBA" id="ARBA00009347"/>
    </source>
</evidence>
<dbReference type="Gene3D" id="1.20.140.10">
    <property type="entry name" value="Butyryl-CoA Dehydrogenase, subunit A, domain 3"/>
    <property type="match status" value="2"/>
</dbReference>
<dbReference type="SUPFAM" id="SSF47203">
    <property type="entry name" value="Acyl-CoA dehydrogenase C-terminal domain-like"/>
    <property type="match status" value="1"/>
</dbReference>